<dbReference type="SUPFAM" id="SSF116734">
    <property type="entry name" value="DNA methylase specificity domain"/>
    <property type="match status" value="1"/>
</dbReference>
<dbReference type="GO" id="GO:0008170">
    <property type="term" value="F:N-methyltransferase activity"/>
    <property type="evidence" value="ECO:0007669"/>
    <property type="project" value="InterPro"/>
</dbReference>
<keyword evidence="5" id="KW-0238">DNA-binding</keyword>
<keyword evidence="2 7" id="KW-0489">Methyltransferase</keyword>
<dbReference type="AlphaFoldDB" id="A0AAX4F5J7"/>
<accession>A0AAX4F5J7</accession>
<dbReference type="Pfam" id="PF02384">
    <property type="entry name" value="N6_Mtase"/>
    <property type="match status" value="1"/>
</dbReference>
<dbReference type="Gene3D" id="3.40.50.150">
    <property type="entry name" value="Vaccinia Virus protein VP39"/>
    <property type="match status" value="1"/>
</dbReference>
<dbReference type="GO" id="GO:0009307">
    <property type="term" value="P:DNA restriction-modification system"/>
    <property type="evidence" value="ECO:0007669"/>
    <property type="project" value="UniProtKB-KW"/>
</dbReference>
<evidence type="ECO:0000256" key="3">
    <source>
        <dbReference type="ARBA" id="ARBA00022679"/>
    </source>
</evidence>
<dbReference type="InterPro" id="IPR052916">
    <property type="entry name" value="Type-I_RE_MTase_Subunit"/>
</dbReference>
<dbReference type="InterPro" id="IPR044946">
    <property type="entry name" value="Restrct_endonuc_typeI_TRD_sf"/>
</dbReference>
<organism evidence="7 8">
    <name type="scientific">Dickeya solani</name>
    <dbReference type="NCBI Taxonomy" id="1089444"/>
    <lineage>
        <taxon>Bacteria</taxon>
        <taxon>Pseudomonadati</taxon>
        <taxon>Pseudomonadota</taxon>
        <taxon>Gammaproteobacteria</taxon>
        <taxon>Enterobacterales</taxon>
        <taxon>Pectobacteriaceae</taxon>
        <taxon>Dickeya</taxon>
    </lineage>
</organism>
<evidence type="ECO:0000259" key="6">
    <source>
        <dbReference type="Pfam" id="PF02384"/>
    </source>
</evidence>
<evidence type="ECO:0000256" key="4">
    <source>
        <dbReference type="ARBA" id="ARBA00022747"/>
    </source>
</evidence>
<dbReference type="GO" id="GO:0003677">
    <property type="term" value="F:DNA binding"/>
    <property type="evidence" value="ECO:0007669"/>
    <property type="project" value="UniProtKB-KW"/>
</dbReference>
<reference evidence="7" key="1">
    <citation type="submission" date="2023-10" db="EMBL/GenBank/DDBJ databases">
        <title>Clonality and diversity in the soft rot Dickeya solani phytopathogen.</title>
        <authorList>
            <person name="Pedron J."/>
            <person name="Van Gijsegem F."/>
            <person name="Portier P."/>
            <person name="Taghouti G."/>
        </authorList>
    </citation>
    <scope>NUCLEOTIDE SEQUENCE</scope>
    <source>
        <strain evidence="7">CFBP5647</strain>
    </source>
</reference>
<dbReference type="Gene3D" id="3.90.220.20">
    <property type="entry name" value="DNA methylase specificity domains"/>
    <property type="match status" value="1"/>
</dbReference>
<dbReference type="InterPro" id="IPR003356">
    <property type="entry name" value="DNA_methylase_A-5"/>
</dbReference>
<protein>
    <submittedName>
        <fullName evidence="7">N-6 DNA methylase</fullName>
    </submittedName>
</protein>
<evidence type="ECO:0000256" key="5">
    <source>
        <dbReference type="ARBA" id="ARBA00023125"/>
    </source>
</evidence>
<comment type="similarity">
    <text evidence="1">Belongs to the N(4)/N(6)-methyltransferase family.</text>
</comment>
<keyword evidence="3" id="KW-0808">Transferase</keyword>
<dbReference type="RefSeq" id="WP_316394852.1">
    <property type="nucleotide sequence ID" value="NZ_CP136339.1"/>
</dbReference>
<dbReference type="GO" id="GO:0032259">
    <property type="term" value="P:methylation"/>
    <property type="evidence" value="ECO:0007669"/>
    <property type="project" value="UniProtKB-KW"/>
</dbReference>
<dbReference type="PANTHER" id="PTHR42998:SF1">
    <property type="entry name" value="TYPE I RESTRICTION ENZYME HINDI METHYLASE SUBUNIT"/>
    <property type="match status" value="1"/>
</dbReference>
<dbReference type="Proteomes" id="UP001304423">
    <property type="component" value="Chromosome"/>
</dbReference>
<name>A0AAX4F5J7_9GAMM</name>
<dbReference type="SUPFAM" id="SSF53335">
    <property type="entry name" value="S-adenosyl-L-methionine-dependent methyltransferases"/>
    <property type="match status" value="1"/>
</dbReference>
<evidence type="ECO:0000313" key="8">
    <source>
        <dbReference type="Proteomes" id="UP001304423"/>
    </source>
</evidence>
<dbReference type="EMBL" id="CP136339">
    <property type="protein sequence ID" value="WOA54733.1"/>
    <property type="molecule type" value="Genomic_DNA"/>
</dbReference>
<dbReference type="InterPro" id="IPR002052">
    <property type="entry name" value="DNA_methylase_N6_adenine_CS"/>
</dbReference>
<evidence type="ECO:0000256" key="2">
    <source>
        <dbReference type="ARBA" id="ARBA00022603"/>
    </source>
</evidence>
<feature type="domain" description="DNA methylase adenine-specific" evidence="6">
    <location>
        <begin position="6"/>
        <end position="243"/>
    </location>
</feature>
<dbReference type="PRINTS" id="PR00507">
    <property type="entry name" value="N12N6MTFRASE"/>
</dbReference>
<proteinExistence type="inferred from homology"/>
<dbReference type="PROSITE" id="PS00092">
    <property type="entry name" value="N6_MTASE"/>
    <property type="match status" value="1"/>
</dbReference>
<evidence type="ECO:0000256" key="1">
    <source>
        <dbReference type="ARBA" id="ARBA00006594"/>
    </source>
</evidence>
<dbReference type="REBASE" id="768473">
    <property type="entry name" value="M.Dso5647ORF11190P"/>
</dbReference>
<dbReference type="InterPro" id="IPR029063">
    <property type="entry name" value="SAM-dependent_MTases_sf"/>
</dbReference>
<sequence length="400" mass="44440">MHATSSKKSDYLGRYFTNERIGQILIDSMQNVSPGLVLDLGAGDGALTAVASKQWSEATFMTVDIDLSAASRMFESTSGGRFSHTVADALCHDLPSKINISLASADVAICNPPFIRPKWHNDFQYILQEAGLDDVLYSKNDISAELLFIAQNLRLLKTGGVLGLILPDGIISGEKNLELRKKLLECHAVESVIELPRGVFRSTDAKTHILVLRKHGRSHEKITLQRVDENNYFQSMQISITNAFERLDFSYHFLCIDKSDGVRVGDVSTRLVRGNISSKERKLKKFPVFHTSDMVLGQHFVPFDFFVKSDAVDDNSVVAINGDILISRVGRNLVDKICMVKNGSVVISDCIILIRIPNPIYRDRLFSYLLSEQGKTNLNAFSHGVGASFLTQKAISNLIF</sequence>
<evidence type="ECO:0000313" key="7">
    <source>
        <dbReference type="EMBL" id="WOA54733.1"/>
    </source>
</evidence>
<dbReference type="PANTHER" id="PTHR42998">
    <property type="entry name" value="TYPE I RESTRICTION ENZYME HINDVIIP M PROTEIN-RELATED"/>
    <property type="match status" value="1"/>
</dbReference>
<keyword evidence="4" id="KW-0680">Restriction system</keyword>
<gene>
    <name evidence="7" type="ORF">RXA29_11190</name>
</gene>